<reference evidence="6" key="2">
    <citation type="journal article" date="2015" name="ISME J.">
        <title>A new class of marine Euryarchaeota group II from the Mediterranean deep chlorophyll maximum.</title>
        <authorList>
            <person name="Martin-Cuadrado A.B."/>
            <person name="Garcia-Heredia I."/>
            <person name="Molto A.G."/>
            <person name="Lopez-Ubeda R."/>
            <person name="Kimes N."/>
            <person name="Lopez-Garcia P."/>
            <person name="Moreira D."/>
            <person name="Rodriguez-Valera F."/>
        </authorList>
    </citation>
    <scope>NUCLEOTIDE SEQUENCE</scope>
</reference>
<dbReference type="SUPFAM" id="SSF51283">
    <property type="entry name" value="dUTPase-like"/>
    <property type="match status" value="1"/>
</dbReference>
<reference evidence="6" key="1">
    <citation type="submission" date="2014-11" db="EMBL/GenBank/DDBJ databases">
        <authorList>
            <person name="Zhu J."/>
            <person name="Qi W."/>
            <person name="Song R."/>
        </authorList>
    </citation>
    <scope>NUCLEOTIDE SEQUENCE</scope>
</reference>
<dbReference type="GO" id="GO:0046081">
    <property type="term" value="P:dUTP catabolic process"/>
    <property type="evidence" value="ECO:0007669"/>
    <property type="project" value="InterPro"/>
</dbReference>
<dbReference type="NCBIfam" id="TIGR00576">
    <property type="entry name" value="dut"/>
    <property type="match status" value="1"/>
</dbReference>
<dbReference type="GO" id="GO:0004170">
    <property type="term" value="F:dUTP diphosphatase activity"/>
    <property type="evidence" value="ECO:0007669"/>
    <property type="project" value="UniProtKB-EC"/>
</dbReference>
<dbReference type="InterPro" id="IPR008181">
    <property type="entry name" value="dUTPase"/>
</dbReference>
<dbReference type="CDD" id="cd07557">
    <property type="entry name" value="trimeric_dUTPase"/>
    <property type="match status" value="1"/>
</dbReference>
<organism evidence="6">
    <name type="scientific">uncultured Poseidoniia archaeon</name>
    <dbReference type="NCBI Taxonomy" id="1697135"/>
    <lineage>
        <taxon>Archaea</taxon>
        <taxon>Methanobacteriati</taxon>
        <taxon>Thermoplasmatota</taxon>
        <taxon>Candidatus Poseidoniia</taxon>
        <taxon>environmental samples</taxon>
    </lineage>
</organism>
<proteinExistence type="inferred from homology"/>
<evidence type="ECO:0000259" key="5">
    <source>
        <dbReference type="Pfam" id="PF00692"/>
    </source>
</evidence>
<evidence type="ECO:0000256" key="4">
    <source>
        <dbReference type="ARBA" id="ARBA00023080"/>
    </source>
</evidence>
<dbReference type="PANTHER" id="PTHR11241:SF0">
    <property type="entry name" value="DEOXYURIDINE 5'-TRIPHOSPHATE NUCLEOTIDOHYDROLASE"/>
    <property type="match status" value="1"/>
</dbReference>
<accession>A0A1B1TG35</accession>
<dbReference type="AlphaFoldDB" id="A0A1B1TG35"/>
<dbReference type="GO" id="GO:0006226">
    <property type="term" value="P:dUMP biosynthetic process"/>
    <property type="evidence" value="ECO:0007669"/>
    <property type="project" value="InterPro"/>
</dbReference>
<dbReference type="Pfam" id="PF00692">
    <property type="entry name" value="dUTPase"/>
    <property type="match status" value="1"/>
</dbReference>
<feature type="domain" description="dUTPase-like" evidence="5">
    <location>
        <begin position="15"/>
        <end position="147"/>
    </location>
</feature>
<dbReference type="InterPro" id="IPR029054">
    <property type="entry name" value="dUTPase-like"/>
</dbReference>
<evidence type="ECO:0000256" key="3">
    <source>
        <dbReference type="ARBA" id="ARBA00022801"/>
    </source>
</evidence>
<dbReference type="NCBIfam" id="NF001862">
    <property type="entry name" value="PRK00601.1"/>
    <property type="match status" value="1"/>
</dbReference>
<dbReference type="Gene3D" id="2.70.40.10">
    <property type="match status" value="1"/>
</dbReference>
<dbReference type="InterPro" id="IPR036157">
    <property type="entry name" value="dUTPase-like_sf"/>
</dbReference>
<protein>
    <recommendedName>
        <fullName evidence="2">dUTP diphosphatase</fullName>
        <ecNumber evidence="2">3.6.1.23</ecNumber>
    </recommendedName>
</protein>
<evidence type="ECO:0000313" key="6">
    <source>
        <dbReference type="EMBL" id="ANV81257.1"/>
    </source>
</evidence>
<sequence length="149" mass="16263">MRTSLTVEFAKLSDEAKLPTQGSPQAAGWDLYALEETIVERRKSSMIKTGLAVAIPEGWEGQIRCRSSLGKKGMIMPNGIGTIDSDYRGELMVLATWIGEQDSFTVKKGERIAQLLFAPVPKVTIVETEYQNLGETERGTGGFGSSGKY</sequence>
<name>A0A1B1TG35_9ARCH</name>
<dbReference type="InterPro" id="IPR033704">
    <property type="entry name" value="dUTPase_trimeric"/>
</dbReference>
<keyword evidence="3 6" id="KW-0378">Hydrolase</keyword>
<dbReference type="PANTHER" id="PTHR11241">
    <property type="entry name" value="DEOXYURIDINE 5'-TRIPHOSPHATE NUCLEOTIDOHYDROLASE"/>
    <property type="match status" value="1"/>
</dbReference>
<dbReference type="GO" id="GO:0000287">
    <property type="term" value="F:magnesium ion binding"/>
    <property type="evidence" value="ECO:0007669"/>
    <property type="project" value="InterPro"/>
</dbReference>
<comment type="similarity">
    <text evidence="1">Belongs to the dUTPase family.</text>
</comment>
<keyword evidence="4" id="KW-0546">Nucleotide metabolism</keyword>
<evidence type="ECO:0000256" key="1">
    <source>
        <dbReference type="ARBA" id="ARBA00006581"/>
    </source>
</evidence>
<dbReference type="EMBL" id="KP211933">
    <property type="protein sequence ID" value="ANV81257.1"/>
    <property type="molecule type" value="Genomic_DNA"/>
</dbReference>
<dbReference type="EC" id="3.6.1.23" evidence="2"/>
<evidence type="ECO:0000256" key="2">
    <source>
        <dbReference type="ARBA" id="ARBA00012379"/>
    </source>
</evidence>